<keyword evidence="1" id="KW-0472">Membrane</keyword>
<evidence type="ECO:0000313" key="3">
    <source>
        <dbReference type="Proteomes" id="UP000434870"/>
    </source>
</evidence>
<dbReference type="RefSeq" id="WP_151655082.1">
    <property type="nucleotide sequence ID" value="NZ_WBVP01000008.1"/>
</dbReference>
<organism evidence="2 3">
    <name type="scientific">Aliivibrio finisterrensis</name>
    <dbReference type="NCBI Taxonomy" id="511998"/>
    <lineage>
        <taxon>Bacteria</taxon>
        <taxon>Pseudomonadati</taxon>
        <taxon>Pseudomonadota</taxon>
        <taxon>Gammaproteobacteria</taxon>
        <taxon>Vibrionales</taxon>
        <taxon>Vibrionaceae</taxon>
        <taxon>Aliivibrio</taxon>
    </lineage>
</organism>
<dbReference type="EMBL" id="WBVP01000008">
    <property type="protein sequence ID" value="KAB2824734.1"/>
    <property type="molecule type" value="Genomic_DNA"/>
</dbReference>
<keyword evidence="1" id="KW-0812">Transmembrane</keyword>
<feature type="transmembrane region" description="Helical" evidence="1">
    <location>
        <begin position="56"/>
        <end position="77"/>
    </location>
</feature>
<feature type="transmembrane region" description="Helical" evidence="1">
    <location>
        <begin position="6"/>
        <end position="24"/>
    </location>
</feature>
<protein>
    <submittedName>
        <fullName evidence="2">Uncharacterized protein</fullName>
    </submittedName>
</protein>
<evidence type="ECO:0000313" key="2">
    <source>
        <dbReference type="EMBL" id="KAB2824734.1"/>
    </source>
</evidence>
<name>A0A6N6RTI2_9GAMM</name>
<sequence length="85" mass="9325">MDKARVFGVLASFFTLIGLIALLSSGSHFPVYQWPYEAFQGLVFALAWGFGFSVEFSYLVSTVLVLLLLIIAFITGAKASRCVLK</sequence>
<accession>A0A6N6RTI2</accession>
<evidence type="ECO:0000256" key="1">
    <source>
        <dbReference type="SAM" id="Phobius"/>
    </source>
</evidence>
<dbReference type="Proteomes" id="UP000434870">
    <property type="component" value="Unassembled WGS sequence"/>
</dbReference>
<dbReference type="AlphaFoldDB" id="A0A6N6RTI2"/>
<comment type="caution">
    <text evidence="2">The sequence shown here is derived from an EMBL/GenBank/DDBJ whole genome shotgun (WGS) entry which is preliminary data.</text>
</comment>
<reference evidence="2 3" key="1">
    <citation type="submission" date="2019-09" db="EMBL/GenBank/DDBJ databases">
        <title>Genome of Aliivibrio finisterrensis LMG 23869 (type strain).</title>
        <authorList>
            <person name="Bowman J.P."/>
        </authorList>
    </citation>
    <scope>NUCLEOTIDE SEQUENCE [LARGE SCALE GENOMIC DNA]</scope>
    <source>
        <strain evidence="2 3">LMG 23869</strain>
    </source>
</reference>
<keyword evidence="1" id="KW-1133">Transmembrane helix</keyword>
<proteinExistence type="predicted"/>
<gene>
    <name evidence="2" type="ORF">F8B77_09065</name>
</gene>